<protein>
    <submittedName>
        <fullName evidence="1">Uncharacterized protein</fullName>
    </submittedName>
</protein>
<reference evidence="1" key="2">
    <citation type="submission" date="2006-01" db="EMBL/GenBank/DDBJ databases">
        <authorList>
            <person name="Pombert J.-F."/>
            <person name="Beauchamp P."/>
            <person name="Otis C."/>
            <person name="Lemieux C."/>
            <person name="Turmel M."/>
        </authorList>
    </citation>
    <scope>NUCLEOTIDE SEQUENCE</scope>
</reference>
<sequence>MFHFVEIALAILLDVKRMLDLNLVRLNIALVRLEVSTYPNHMCWLFASNCYRIDHSVGKAEHLGLAVATF</sequence>
<reference evidence="1" key="1">
    <citation type="journal article" date="2006" name="Curr. Genet.">
        <title>The complete mitochondrial DNA sequence of the green alga Oltmannsiellopsis viridis: evolutionary trends of the mitochondrial genome in the Ulvophyceae.</title>
        <authorList>
            <person name="Pombert J.F."/>
            <person name="Beauchamp P."/>
            <person name="Otis C."/>
            <person name="Lemieux C."/>
            <person name="Turmel M."/>
        </authorList>
    </citation>
    <scope>NUCLEOTIDE SEQUENCE</scope>
</reference>
<organism evidence="1">
    <name type="scientific">Oltmannsiellopsis viridis</name>
    <name type="common">Marine flagellate</name>
    <name type="synonym">Oltmannsiella viridis</name>
    <dbReference type="NCBI Taxonomy" id="51324"/>
    <lineage>
        <taxon>Eukaryota</taxon>
        <taxon>Viridiplantae</taxon>
        <taxon>Chlorophyta</taxon>
        <taxon>core chlorophytes</taxon>
        <taxon>Ulvophyceae</taxon>
        <taxon>OUU clade</taxon>
        <taxon>Oltmannsiellopsidales</taxon>
        <taxon>Oltmannsiellopsidaceae</taxon>
        <taxon>Oltmannsiellopsis</taxon>
    </lineage>
</organism>
<dbReference type="AlphaFoldDB" id="Q0QIR7"/>
<proteinExistence type="predicted"/>
<dbReference type="EMBL" id="DQ365900">
    <property type="protein sequence ID" value="ABC96337.1"/>
    <property type="molecule type" value="Genomic_DNA"/>
</dbReference>
<accession>Q0QIR7</accession>
<name>Q0QIR7_OLTVI</name>
<dbReference type="RefSeq" id="YP_684378.1">
    <property type="nucleotide sequence ID" value="NC_008256.1"/>
</dbReference>
<evidence type="ECO:0000313" key="1">
    <source>
        <dbReference type="EMBL" id="ABC96337.1"/>
    </source>
</evidence>
<keyword evidence="1" id="KW-0496">Mitochondrion</keyword>
<dbReference type="GeneID" id="4200898"/>
<gene>
    <name evidence="1" type="primary">orf70</name>
</gene>
<geneLocation type="mitochondrion" evidence="1"/>